<dbReference type="InterPro" id="IPR051012">
    <property type="entry name" value="CellSynth/LPSAsmb/PSIAsmb"/>
</dbReference>
<organism evidence="5 6">
    <name type="scientific">Alkalispirochaeta sphaeroplastigenens</name>
    <dbReference type="NCBI Taxonomy" id="1187066"/>
    <lineage>
        <taxon>Bacteria</taxon>
        <taxon>Pseudomonadati</taxon>
        <taxon>Spirochaetota</taxon>
        <taxon>Spirochaetia</taxon>
        <taxon>Spirochaetales</taxon>
        <taxon>Spirochaetaceae</taxon>
        <taxon>Alkalispirochaeta</taxon>
    </lineage>
</organism>
<dbReference type="SUPFAM" id="SSF48452">
    <property type="entry name" value="TPR-like"/>
    <property type="match status" value="2"/>
</dbReference>
<dbReference type="OrthoDB" id="317977at2"/>
<feature type="repeat" description="TPR" evidence="3">
    <location>
        <begin position="348"/>
        <end position="381"/>
    </location>
</feature>
<feature type="domain" description="Cytochrome c-type biogenesis protein H TPR" evidence="4">
    <location>
        <begin position="273"/>
        <end position="381"/>
    </location>
</feature>
<evidence type="ECO:0000256" key="1">
    <source>
        <dbReference type="ARBA" id="ARBA00022737"/>
    </source>
</evidence>
<evidence type="ECO:0000259" key="4">
    <source>
        <dbReference type="Pfam" id="PF23914"/>
    </source>
</evidence>
<evidence type="ECO:0000313" key="5">
    <source>
        <dbReference type="EMBL" id="POR03965.1"/>
    </source>
</evidence>
<dbReference type="InterPro" id="IPR011990">
    <property type="entry name" value="TPR-like_helical_dom_sf"/>
</dbReference>
<dbReference type="Proteomes" id="UP000237350">
    <property type="component" value="Unassembled WGS sequence"/>
</dbReference>
<dbReference type="Pfam" id="PF23914">
    <property type="entry name" value="TPR_CcmH_CycH"/>
    <property type="match status" value="1"/>
</dbReference>
<proteinExistence type="predicted"/>
<feature type="repeat" description="TPR" evidence="3">
    <location>
        <begin position="314"/>
        <end position="347"/>
    </location>
</feature>
<gene>
    <name evidence="5" type="ORF">AU468_04680</name>
</gene>
<dbReference type="AlphaFoldDB" id="A0A2S4JWQ6"/>
<dbReference type="SMART" id="SM00028">
    <property type="entry name" value="TPR"/>
    <property type="match status" value="4"/>
</dbReference>
<dbReference type="RefSeq" id="WP_103679725.1">
    <property type="nucleotide sequence ID" value="NZ_LPWH01000051.1"/>
</dbReference>
<name>A0A2S4JWQ6_9SPIO</name>
<evidence type="ECO:0000256" key="3">
    <source>
        <dbReference type="PROSITE-ProRule" id="PRU00339"/>
    </source>
</evidence>
<sequence>MEHRHTDPSETDPLKNVIFISLPEEIARTFAETTGPAGKALLDPAALLPVETAGTPDTWNPDELSWEMIMAGMLKVLAYQPDHEDTPLYRDFLGEVRPRLVEELAETGIINARNENFALAEEIFRALSGLVPDGIEGPVNLALTLEQRAEALQKIGKNNDAESCRTRACAIYQDLLSRDTELPPSVHLNAGLFFLRLYRMEEAKRRLEYFLEYSQAKDDDEDGDQEEETIARVRKILAEIDSQSTTDRHFREAFECIKSGREEEGLHHVTEFLKAHPQAWNGWFLLGWGRRRLSRFTEAAEAFEQARSLGGDTADTLNELAICRMELGDFAESRRLLIEALTREPDNTKIMSNLGVLALKEENIPEARRYFATVLELEPEDPVALQYQALLG</sequence>
<dbReference type="InterPro" id="IPR019734">
    <property type="entry name" value="TPR_rpt"/>
</dbReference>
<dbReference type="InterPro" id="IPR056413">
    <property type="entry name" value="TPR_CcmH_CycH"/>
</dbReference>
<keyword evidence="6" id="KW-1185">Reference proteome</keyword>
<dbReference type="PANTHER" id="PTHR45586">
    <property type="entry name" value="TPR REPEAT-CONTAINING PROTEIN PA4667"/>
    <property type="match status" value="1"/>
</dbReference>
<protein>
    <recommendedName>
        <fullName evidence="4">Cytochrome c-type biogenesis protein H TPR domain-containing protein</fullName>
    </recommendedName>
</protein>
<dbReference type="Gene3D" id="1.25.40.10">
    <property type="entry name" value="Tetratricopeptide repeat domain"/>
    <property type="match status" value="2"/>
</dbReference>
<keyword evidence="1" id="KW-0677">Repeat</keyword>
<keyword evidence="2 3" id="KW-0802">TPR repeat</keyword>
<dbReference type="EMBL" id="LPWH01000051">
    <property type="protein sequence ID" value="POR03965.1"/>
    <property type="molecule type" value="Genomic_DNA"/>
</dbReference>
<evidence type="ECO:0000313" key="6">
    <source>
        <dbReference type="Proteomes" id="UP000237350"/>
    </source>
</evidence>
<dbReference type="PROSITE" id="PS50005">
    <property type="entry name" value="TPR"/>
    <property type="match status" value="2"/>
</dbReference>
<comment type="caution">
    <text evidence="5">The sequence shown here is derived from an EMBL/GenBank/DDBJ whole genome shotgun (WGS) entry which is preliminary data.</text>
</comment>
<evidence type="ECO:0000256" key="2">
    <source>
        <dbReference type="ARBA" id="ARBA00022803"/>
    </source>
</evidence>
<accession>A0A2S4JWQ6</accession>
<dbReference type="PANTHER" id="PTHR45586:SF1">
    <property type="entry name" value="LIPOPOLYSACCHARIDE ASSEMBLY PROTEIN B"/>
    <property type="match status" value="1"/>
</dbReference>
<reference evidence="6" key="1">
    <citation type="submission" date="2015-12" db="EMBL/GenBank/DDBJ databases">
        <authorList>
            <person name="Lodha T.D."/>
            <person name="Chintalapati S."/>
            <person name="Chintalapati V.R."/>
            <person name="Sravanthi T."/>
        </authorList>
    </citation>
    <scope>NUCLEOTIDE SEQUENCE [LARGE SCALE GENOMIC DNA]</scope>
    <source>
        <strain evidence="6">JC133</strain>
    </source>
</reference>